<feature type="transmembrane region" description="Helical" evidence="1">
    <location>
        <begin position="176"/>
        <end position="200"/>
    </location>
</feature>
<gene>
    <name evidence="2" type="primary">spoIIIAE</name>
    <name evidence="2" type="ORF">K5V21_05130</name>
</gene>
<reference evidence="2 3" key="1">
    <citation type="journal article" date="2021" name="Cell Host Microbe">
        <title>in vivo commensal control of Clostridioides difficile virulence.</title>
        <authorList>
            <person name="Girinathan B.P."/>
            <person name="Dibenedetto N."/>
            <person name="Worley J.N."/>
            <person name="Peltier J."/>
            <person name="Arrieta-Ortiz M.L."/>
            <person name="Rupa Christinal Immanuel S."/>
            <person name="Lavin R."/>
            <person name="Delaney M.L."/>
            <person name="Cummins C."/>
            <person name="Hoffmann M."/>
            <person name="Luo Y."/>
            <person name="Gonzalez-Escalona N."/>
            <person name="Allard M."/>
            <person name="Onderdonk A.B."/>
            <person name="Gerber G.K."/>
            <person name="Sonenshein A.L."/>
            <person name="Baliga N."/>
            <person name="Dupuy B."/>
            <person name="Bry L."/>
        </authorList>
    </citation>
    <scope>NUCLEOTIDE SEQUENCE [LARGE SCALE GENOMIC DNA]</scope>
    <source>
        <strain evidence="2 3">DSM 599</strain>
    </source>
</reference>
<evidence type="ECO:0000313" key="2">
    <source>
        <dbReference type="EMBL" id="MBY0754834.1"/>
    </source>
</evidence>
<dbReference type="RefSeq" id="WP_204595951.1">
    <property type="nucleotide sequence ID" value="NZ_JAFBDA010000020.1"/>
</dbReference>
<keyword evidence="1" id="KW-0472">Membrane</keyword>
<dbReference type="Proteomes" id="UP001299068">
    <property type="component" value="Unassembled WGS sequence"/>
</dbReference>
<feature type="transmembrane region" description="Helical" evidence="1">
    <location>
        <begin position="254"/>
        <end position="275"/>
    </location>
</feature>
<accession>A0ABS7KVU6</accession>
<feature type="transmembrane region" description="Helical" evidence="1">
    <location>
        <begin position="366"/>
        <end position="391"/>
    </location>
</feature>
<organism evidence="2 3">
    <name type="scientific">Clostridium sardiniense</name>
    <name type="common">Clostridium absonum</name>
    <dbReference type="NCBI Taxonomy" id="29369"/>
    <lineage>
        <taxon>Bacteria</taxon>
        <taxon>Bacillati</taxon>
        <taxon>Bacillota</taxon>
        <taxon>Clostridia</taxon>
        <taxon>Eubacteriales</taxon>
        <taxon>Clostridiaceae</taxon>
        <taxon>Clostridium</taxon>
    </lineage>
</organism>
<sequence>MKIKFKKTVIITILTIIFSIIPIITSFSGGSVAKAENKTVEINKEEVLDGETKEGLNNLYEYINKMKTDVELVNELDPIEYVKSYIEEGHGNLSFSVVFKAIISLLFREVRSVLKLVISVIVIAILCSLLKNLQDAFKNENISQIAFFACYSILVMILSKSFMISIAVATDAINEIANFMAALLPILVTMIALAGGFVQAATLDPIILVAVTMIPRIYISIIIPLILIGFVMEFANNISTEHKIDNLCKLVKQIIMWSQGIIITVFIATLTIRGITADTMDAVALKTTKFAVDNFIPIVGKTFSDAITSVAGYSLIIKNAITGVGLIVIVLVLLYPIIKLVLMSFIYKLSAALVEPISDKRITSSIAAVGDALILLLSCVISISFMFFILLGIMASAGKFVVGG</sequence>
<protein>
    <submittedName>
        <fullName evidence="2">Stage III sporulation protein AE</fullName>
    </submittedName>
</protein>
<feature type="transmembrane region" description="Helical" evidence="1">
    <location>
        <begin position="145"/>
        <end position="169"/>
    </location>
</feature>
<dbReference type="EMBL" id="JAIKTU010000004">
    <property type="protein sequence ID" value="MBY0754834.1"/>
    <property type="molecule type" value="Genomic_DNA"/>
</dbReference>
<comment type="caution">
    <text evidence="2">The sequence shown here is derived from an EMBL/GenBank/DDBJ whole genome shotgun (WGS) entry which is preliminary data.</text>
</comment>
<proteinExistence type="predicted"/>
<dbReference type="NCBIfam" id="TIGR02829">
    <property type="entry name" value="spore_III_AE"/>
    <property type="match status" value="1"/>
</dbReference>
<feature type="transmembrane region" description="Helical" evidence="1">
    <location>
        <begin position="206"/>
        <end position="234"/>
    </location>
</feature>
<keyword evidence="3" id="KW-1185">Reference proteome</keyword>
<feature type="transmembrane region" description="Helical" evidence="1">
    <location>
        <begin position="323"/>
        <end position="346"/>
    </location>
</feature>
<keyword evidence="1" id="KW-0812">Transmembrane</keyword>
<feature type="transmembrane region" description="Helical" evidence="1">
    <location>
        <begin position="9"/>
        <end position="28"/>
    </location>
</feature>
<feature type="transmembrane region" description="Helical" evidence="1">
    <location>
        <begin position="114"/>
        <end position="133"/>
    </location>
</feature>
<dbReference type="Pfam" id="PF09546">
    <property type="entry name" value="Spore_III_AE"/>
    <property type="match status" value="1"/>
</dbReference>
<keyword evidence="1" id="KW-1133">Transmembrane helix</keyword>
<dbReference type="InterPro" id="IPR014194">
    <property type="entry name" value="Spore_III_AE"/>
</dbReference>
<name>A0ABS7KVU6_CLOSR</name>
<evidence type="ECO:0000256" key="1">
    <source>
        <dbReference type="SAM" id="Phobius"/>
    </source>
</evidence>
<evidence type="ECO:0000313" key="3">
    <source>
        <dbReference type="Proteomes" id="UP001299068"/>
    </source>
</evidence>